<dbReference type="InterPro" id="IPR036412">
    <property type="entry name" value="HAD-like_sf"/>
</dbReference>
<dbReference type="GO" id="GO:0016887">
    <property type="term" value="F:ATP hydrolysis activity"/>
    <property type="evidence" value="ECO:0007669"/>
    <property type="project" value="InterPro"/>
</dbReference>
<feature type="transmembrane region" description="Helical" evidence="18">
    <location>
        <begin position="247"/>
        <end position="266"/>
    </location>
</feature>
<dbReference type="CDD" id="cd00371">
    <property type="entry name" value="HMA"/>
    <property type="match status" value="2"/>
</dbReference>
<gene>
    <name evidence="20" type="ORF">DFR39_11313</name>
</gene>
<dbReference type="Pfam" id="PF00702">
    <property type="entry name" value="Hydrolase"/>
    <property type="match status" value="1"/>
</dbReference>
<dbReference type="RefSeq" id="WP_133605413.1">
    <property type="nucleotide sequence ID" value="NZ_JAUFPJ010000012.1"/>
</dbReference>
<dbReference type="NCBIfam" id="TIGR00003">
    <property type="entry name" value="copper ion binding protein"/>
    <property type="match status" value="1"/>
</dbReference>
<feature type="transmembrane region" description="Helical" evidence="18">
    <location>
        <begin position="744"/>
        <end position="761"/>
    </location>
</feature>
<accession>A0A4V3CIB3</accession>
<feature type="transmembrane region" description="Helical" evidence="18">
    <location>
        <begin position="767"/>
        <end position="787"/>
    </location>
</feature>
<dbReference type="InterPro" id="IPR006122">
    <property type="entry name" value="HMA_Cu_ion-bd"/>
</dbReference>
<dbReference type="EMBL" id="SNXE01000013">
    <property type="protein sequence ID" value="TDP04903.1"/>
    <property type="molecule type" value="Genomic_DNA"/>
</dbReference>
<feature type="transmembrane region" description="Helical" evidence="18">
    <location>
        <begin position="400"/>
        <end position="422"/>
    </location>
</feature>
<evidence type="ECO:0000256" key="3">
    <source>
        <dbReference type="ARBA" id="ARBA00012517"/>
    </source>
</evidence>
<evidence type="ECO:0000256" key="12">
    <source>
        <dbReference type="ARBA" id="ARBA00022842"/>
    </source>
</evidence>
<dbReference type="GO" id="GO:0005507">
    <property type="term" value="F:copper ion binding"/>
    <property type="evidence" value="ECO:0007669"/>
    <property type="project" value="InterPro"/>
</dbReference>
<dbReference type="GO" id="GO:0005524">
    <property type="term" value="F:ATP binding"/>
    <property type="evidence" value="ECO:0007669"/>
    <property type="project" value="UniProtKB-UniRule"/>
</dbReference>
<dbReference type="NCBIfam" id="TIGR01494">
    <property type="entry name" value="ATPase_P-type"/>
    <property type="match status" value="1"/>
</dbReference>
<dbReference type="FunFam" id="3.30.70.100:FF:000005">
    <property type="entry name" value="Copper-exporting P-type ATPase A"/>
    <property type="match status" value="2"/>
</dbReference>
<evidence type="ECO:0000256" key="10">
    <source>
        <dbReference type="ARBA" id="ARBA00022796"/>
    </source>
</evidence>
<feature type="transmembrane region" description="Helical" evidence="18">
    <location>
        <begin position="428"/>
        <end position="448"/>
    </location>
</feature>
<keyword evidence="11 18" id="KW-0067">ATP-binding</keyword>
<dbReference type="InterPro" id="IPR027256">
    <property type="entry name" value="P-typ_ATPase_IB"/>
</dbReference>
<evidence type="ECO:0000313" key="21">
    <source>
        <dbReference type="Proteomes" id="UP000295357"/>
    </source>
</evidence>
<keyword evidence="7 18" id="KW-0479">Metal-binding</keyword>
<keyword evidence="9 18" id="KW-0547">Nucleotide-binding</keyword>
<name>A0A4V3CIB3_9BURK</name>
<keyword evidence="10" id="KW-0187">Copper transport</keyword>
<evidence type="ECO:0000259" key="19">
    <source>
        <dbReference type="PROSITE" id="PS50846"/>
    </source>
</evidence>
<dbReference type="PANTHER" id="PTHR43520:SF8">
    <property type="entry name" value="P-TYPE CU(+) TRANSPORTER"/>
    <property type="match status" value="1"/>
</dbReference>
<dbReference type="Pfam" id="PF00403">
    <property type="entry name" value="HMA"/>
    <property type="match status" value="2"/>
</dbReference>
<keyword evidence="4" id="KW-0813">Transport</keyword>
<dbReference type="InterPro" id="IPR023214">
    <property type="entry name" value="HAD_sf"/>
</dbReference>
<dbReference type="CDD" id="cd02094">
    <property type="entry name" value="P-type_ATPase_Cu-like"/>
    <property type="match status" value="1"/>
</dbReference>
<keyword evidence="17 18" id="KW-0472">Membrane</keyword>
<evidence type="ECO:0000256" key="5">
    <source>
        <dbReference type="ARBA" id="ARBA00022475"/>
    </source>
</evidence>
<dbReference type="Gene3D" id="3.40.1110.10">
    <property type="entry name" value="Calcium-transporting ATPase, cytoplasmic domain N"/>
    <property type="match status" value="1"/>
</dbReference>
<evidence type="ECO:0000313" key="20">
    <source>
        <dbReference type="EMBL" id="TDP04903.1"/>
    </source>
</evidence>
<dbReference type="Gene3D" id="2.70.150.10">
    <property type="entry name" value="Calcium-transporting ATPase, cytoplasmic transduction domain A"/>
    <property type="match status" value="1"/>
</dbReference>
<dbReference type="PROSITE" id="PS50846">
    <property type="entry name" value="HMA_2"/>
    <property type="match status" value="2"/>
</dbReference>
<comment type="caution">
    <text evidence="20">The sequence shown here is derived from an EMBL/GenBank/DDBJ whole genome shotgun (WGS) entry which is preliminary data.</text>
</comment>
<evidence type="ECO:0000256" key="11">
    <source>
        <dbReference type="ARBA" id="ARBA00022840"/>
    </source>
</evidence>
<dbReference type="Proteomes" id="UP000295357">
    <property type="component" value="Unassembled WGS sequence"/>
</dbReference>
<keyword evidence="5 18" id="KW-1003">Cell membrane</keyword>
<evidence type="ECO:0000256" key="4">
    <source>
        <dbReference type="ARBA" id="ARBA00022448"/>
    </source>
</evidence>
<feature type="transmembrane region" description="Helical" evidence="18">
    <location>
        <begin position="216"/>
        <end position="235"/>
    </location>
</feature>
<sequence>MNTVPSPLQLPISGMTCASCVKRVEKALRQVPGVDEATVNLATETATVQAQGQAPLKALRAAVEKAGFSLREKSLSLQIVGMTCASCVSRVERALLKVPGVLDAGVNLASETATLRLLDGVDLQTLIAAVAKAGYEARLSADSDAPAPTPWQHTGWPVLMATLLSAPLVLPMLGLLVGIEWMLPGWWQLALSAPVQFWLGARFYKAGWAALRSGSGNMDLLVALGTSAAFGLSVYQLLRHGEHAGHALYFESASVVITLVLLGKWLEARAKRQTTEAIRALKALRPETARVRRDGKELELPLAQLVRGDEVIVRPGERIPVDGEVLEGASQVDESLITGESLPVAKHAGDSVVGGAVNGEGLLRLKATALGAESTLSRIVRLVESAQAAKAPIQRLVDQVSAVFVPVVVGIALLTLLGWGFYNGDWEHALLNAVAVLVIACPCALGLATPTAIMAGTGVAARHGLLIKDAEALELAARLDVVAFDKTGTLTVGKPELVLLQAAPGEDEALQLALAAALQSGSEHPLARAVQAAAAARSLSPPAVRELRAVAGRGVAAQLDGTELRLGSSRFMAELGVDLSALQPQAQALQNQGRTVSWLASLGPMPRVRALLAFGDTLKPSAAEAIHALSRLGVKSVMLSGDNRGAAEAIGRELGIDELRAEILPEDKARIVGELKAGGRRVAMVGDGINDAPALAAADVGMAMSTGTDVAMHAAGITLMRGDPALVAQAIALSRRTLAKIRQNLFWAFAYNVVGIPLAALGYLNPVIAGAAMAFSSVSVVGNALLLKRWKP</sequence>
<dbReference type="InterPro" id="IPR001757">
    <property type="entry name" value="P_typ_ATPase"/>
</dbReference>
<dbReference type="PRINTS" id="PR00941">
    <property type="entry name" value="CDATPASE"/>
</dbReference>
<feature type="domain" description="HMA" evidence="19">
    <location>
        <begin position="6"/>
        <end position="71"/>
    </location>
</feature>
<evidence type="ECO:0000256" key="9">
    <source>
        <dbReference type="ARBA" id="ARBA00022741"/>
    </source>
</evidence>
<dbReference type="InterPro" id="IPR023299">
    <property type="entry name" value="ATPase_P-typ_cyto_dom_N"/>
</dbReference>
<organism evidence="20 21">
    <name type="scientific">Roseateles asaccharophilus</name>
    <dbReference type="NCBI Taxonomy" id="582607"/>
    <lineage>
        <taxon>Bacteria</taxon>
        <taxon>Pseudomonadati</taxon>
        <taxon>Pseudomonadota</taxon>
        <taxon>Betaproteobacteria</taxon>
        <taxon>Burkholderiales</taxon>
        <taxon>Sphaerotilaceae</taxon>
        <taxon>Roseateles</taxon>
    </lineage>
</organism>
<evidence type="ECO:0000256" key="2">
    <source>
        <dbReference type="ARBA" id="ARBA00006024"/>
    </source>
</evidence>
<dbReference type="SFLD" id="SFLDS00003">
    <property type="entry name" value="Haloacid_Dehalogenase"/>
    <property type="match status" value="1"/>
</dbReference>
<dbReference type="GO" id="GO:0055070">
    <property type="term" value="P:copper ion homeostasis"/>
    <property type="evidence" value="ECO:0007669"/>
    <property type="project" value="TreeGrafter"/>
</dbReference>
<dbReference type="InterPro" id="IPR017969">
    <property type="entry name" value="Heavy-metal-associated_CS"/>
</dbReference>
<keyword evidence="14 18" id="KW-1133">Transmembrane helix</keyword>
<evidence type="ECO:0000256" key="14">
    <source>
        <dbReference type="ARBA" id="ARBA00022989"/>
    </source>
</evidence>
<dbReference type="FunFam" id="2.70.150.10:FF:000020">
    <property type="entry name" value="Copper-exporting P-type ATPase A"/>
    <property type="match status" value="1"/>
</dbReference>
<comment type="similarity">
    <text evidence="2 18">Belongs to the cation transport ATPase (P-type) (TC 3.A.3) family. Type IB subfamily.</text>
</comment>
<dbReference type="SUPFAM" id="SSF56784">
    <property type="entry name" value="HAD-like"/>
    <property type="match status" value="1"/>
</dbReference>
<protein>
    <recommendedName>
        <fullName evidence="3">P-type Cu(+) transporter</fullName>
        <ecNumber evidence="3">7.2.2.8</ecNumber>
    </recommendedName>
</protein>
<evidence type="ECO:0000256" key="7">
    <source>
        <dbReference type="ARBA" id="ARBA00022723"/>
    </source>
</evidence>
<dbReference type="NCBIfam" id="TIGR01525">
    <property type="entry name" value="ATPase-IB_hvy"/>
    <property type="match status" value="1"/>
</dbReference>
<feature type="domain" description="HMA" evidence="19">
    <location>
        <begin position="73"/>
        <end position="138"/>
    </location>
</feature>
<dbReference type="PROSITE" id="PS00154">
    <property type="entry name" value="ATPASE_E1_E2"/>
    <property type="match status" value="1"/>
</dbReference>
<dbReference type="PANTHER" id="PTHR43520">
    <property type="entry name" value="ATP7, ISOFORM B"/>
    <property type="match status" value="1"/>
</dbReference>
<dbReference type="InterPro" id="IPR044492">
    <property type="entry name" value="P_typ_ATPase_HD_dom"/>
</dbReference>
<dbReference type="NCBIfam" id="TIGR01511">
    <property type="entry name" value="ATPase-IB1_Cu"/>
    <property type="match status" value="1"/>
</dbReference>
<keyword evidence="6 18" id="KW-0812">Transmembrane</keyword>
<comment type="subcellular location">
    <subcellularLocation>
        <location evidence="1">Cell membrane</location>
        <topology evidence="1">Multi-pass membrane protein</topology>
    </subcellularLocation>
</comment>
<dbReference type="GO" id="GO:0043682">
    <property type="term" value="F:P-type divalent copper transporter activity"/>
    <property type="evidence" value="ECO:0007669"/>
    <property type="project" value="TreeGrafter"/>
</dbReference>
<dbReference type="GO" id="GO:0140581">
    <property type="term" value="F:P-type monovalent copper transporter activity"/>
    <property type="evidence" value="ECO:0007669"/>
    <property type="project" value="UniProtKB-EC"/>
</dbReference>
<keyword evidence="8" id="KW-0677">Repeat</keyword>
<proteinExistence type="inferred from homology"/>
<dbReference type="SUPFAM" id="SSF81653">
    <property type="entry name" value="Calcium ATPase, transduction domain A"/>
    <property type="match status" value="1"/>
</dbReference>
<evidence type="ECO:0000256" key="13">
    <source>
        <dbReference type="ARBA" id="ARBA00022967"/>
    </source>
</evidence>
<keyword evidence="12" id="KW-0460">Magnesium</keyword>
<evidence type="ECO:0000256" key="6">
    <source>
        <dbReference type="ARBA" id="ARBA00022692"/>
    </source>
</evidence>
<dbReference type="InterPro" id="IPR036163">
    <property type="entry name" value="HMA_dom_sf"/>
</dbReference>
<dbReference type="InterPro" id="IPR006121">
    <property type="entry name" value="HMA_dom"/>
</dbReference>
<dbReference type="InterPro" id="IPR008250">
    <property type="entry name" value="ATPase_P-typ_transduc_dom_A_sf"/>
</dbReference>
<dbReference type="PRINTS" id="PR00119">
    <property type="entry name" value="CATATPASE"/>
</dbReference>
<dbReference type="PROSITE" id="PS01229">
    <property type="entry name" value="COF_2"/>
    <property type="match status" value="1"/>
</dbReference>
<feature type="transmembrane region" description="Helical" evidence="18">
    <location>
        <begin position="185"/>
        <end position="204"/>
    </location>
</feature>
<dbReference type="Gene3D" id="3.40.50.1000">
    <property type="entry name" value="HAD superfamily/HAD-like"/>
    <property type="match status" value="1"/>
</dbReference>
<keyword evidence="21" id="KW-1185">Reference proteome</keyword>
<evidence type="ECO:0000256" key="18">
    <source>
        <dbReference type="RuleBase" id="RU362081"/>
    </source>
</evidence>
<dbReference type="GO" id="GO:0005886">
    <property type="term" value="C:plasma membrane"/>
    <property type="evidence" value="ECO:0007669"/>
    <property type="project" value="UniProtKB-SubCell"/>
</dbReference>
<dbReference type="PROSITE" id="PS01047">
    <property type="entry name" value="HMA_1"/>
    <property type="match status" value="2"/>
</dbReference>
<keyword evidence="16" id="KW-0406">Ion transport</keyword>
<dbReference type="InterPro" id="IPR018303">
    <property type="entry name" value="ATPase_P-typ_P_site"/>
</dbReference>
<dbReference type="SFLD" id="SFLDF00027">
    <property type="entry name" value="p-type_atpase"/>
    <property type="match status" value="1"/>
</dbReference>
<dbReference type="Gene3D" id="3.30.70.100">
    <property type="match status" value="2"/>
</dbReference>
<dbReference type="EC" id="7.2.2.8" evidence="3"/>
<evidence type="ECO:0000256" key="15">
    <source>
        <dbReference type="ARBA" id="ARBA00023008"/>
    </source>
</evidence>
<dbReference type="GO" id="GO:0060003">
    <property type="term" value="P:copper ion export"/>
    <property type="evidence" value="ECO:0007669"/>
    <property type="project" value="UniProtKB-ARBA"/>
</dbReference>
<dbReference type="AlphaFoldDB" id="A0A4V3CIB3"/>
<dbReference type="SUPFAM" id="SSF55008">
    <property type="entry name" value="HMA, heavy metal-associated domain"/>
    <property type="match status" value="2"/>
</dbReference>
<dbReference type="SUPFAM" id="SSF81665">
    <property type="entry name" value="Calcium ATPase, transmembrane domain M"/>
    <property type="match status" value="1"/>
</dbReference>
<keyword evidence="13" id="KW-1278">Translocase</keyword>
<evidence type="ECO:0000256" key="17">
    <source>
        <dbReference type="ARBA" id="ARBA00023136"/>
    </source>
</evidence>
<dbReference type="InterPro" id="IPR023298">
    <property type="entry name" value="ATPase_P-typ_TM_dom_sf"/>
</dbReference>
<reference evidence="20 21" key="1">
    <citation type="submission" date="2019-03" db="EMBL/GenBank/DDBJ databases">
        <title>Genomic Encyclopedia of Type Strains, Phase IV (KMG-IV): sequencing the most valuable type-strain genomes for metagenomic binning, comparative biology and taxonomic classification.</title>
        <authorList>
            <person name="Goeker M."/>
        </authorList>
    </citation>
    <scope>NUCLEOTIDE SEQUENCE [LARGE SCALE GENOMIC DNA]</scope>
    <source>
        <strain evidence="20 21">DSM 25082</strain>
    </source>
</reference>
<evidence type="ECO:0000256" key="8">
    <source>
        <dbReference type="ARBA" id="ARBA00022737"/>
    </source>
</evidence>
<dbReference type="SFLD" id="SFLDG00002">
    <property type="entry name" value="C1.7:_P-type_atpase_like"/>
    <property type="match status" value="1"/>
</dbReference>
<keyword evidence="15" id="KW-0186">Copper</keyword>
<evidence type="ECO:0000256" key="16">
    <source>
        <dbReference type="ARBA" id="ARBA00023065"/>
    </source>
</evidence>
<dbReference type="InterPro" id="IPR059000">
    <property type="entry name" value="ATPase_P-type_domA"/>
</dbReference>
<evidence type="ECO:0000256" key="1">
    <source>
        <dbReference type="ARBA" id="ARBA00004651"/>
    </source>
</evidence>
<dbReference type="OrthoDB" id="8552908at2"/>
<dbReference type="Pfam" id="PF00122">
    <property type="entry name" value="E1-E2_ATPase"/>
    <property type="match status" value="1"/>
</dbReference>